<evidence type="ECO:0000256" key="1">
    <source>
        <dbReference type="ARBA" id="ARBA00004992"/>
    </source>
</evidence>
<comment type="pathway">
    <text evidence="1">Pyrimidine metabolism; dTTP biosynthesis.</text>
</comment>
<accession>A0ABR3Z218</accession>
<dbReference type="SUPFAM" id="SSF52540">
    <property type="entry name" value="P-loop containing nucleoside triphosphate hydrolases"/>
    <property type="match status" value="1"/>
</dbReference>
<evidence type="ECO:0000256" key="7">
    <source>
        <dbReference type="ARBA" id="ARBA00022777"/>
    </source>
</evidence>
<keyword evidence="4 10" id="KW-0808">Transferase</keyword>
<comment type="caution">
    <text evidence="10">The sequence shown here is derived from an EMBL/GenBank/DDBJ whole genome shotgun (WGS) entry which is preliminary data.</text>
</comment>
<evidence type="ECO:0000313" key="11">
    <source>
        <dbReference type="Proteomes" id="UP001583280"/>
    </source>
</evidence>
<dbReference type="PROSITE" id="PS01331">
    <property type="entry name" value="THYMIDYLATE_KINASE"/>
    <property type="match status" value="1"/>
</dbReference>
<dbReference type="Proteomes" id="UP001583280">
    <property type="component" value="Unassembled WGS sequence"/>
</dbReference>
<dbReference type="Gene3D" id="3.40.50.300">
    <property type="entry name" value="P-loop containing nucleotide triphosphate hydrolases"/>
    <property type="match status" value="1"/>
</dbReference>
<feature type="domain" description="Thymidylate kinase-like" evidence="9">
    <location>
        <begin position="219"/>
        <end position="351"/>
    </location>
</feature>
<keyword evidence="7 10" id="KW-0418">Kinase</keyword>
<dbReference type="GO" id="GO:0004798">
    <property type="term" value="F:dTMP kinase activity"/>
    <property type="evidence" value="ECO:0007669"/>
    <property type="project" value="UniProtKB-EC"/>
</dbReference>
<name>A0ABR3Z218_9PEZI</name>
<evidence type="ECO:0000256" key="6">
    <source>
        <dbReference type="ARBA" id="ARBA00022741"/>
    </source>
</evidence>
<organism evidence="10 11">
    <name type="scientific">Ceratocystis pirilliformis</name>
    <dbReference type="NCBI Taxonomy" id="259994"/>
    <lineage>
        <taxon>Eukaryota</taxon>
        <taxon>Fungi</taxon>
        <taxon>Dikarya</taxon>
        <taxon>Ascomycota</taxon>
        <taxon>Pezizomycotina</taxon>
        <taxon>Sordariomycetes</taxon>
        <taxon>Hypocreomycetidae</taxon>
        <taxon>Microascales</taxon>
        <taxon>Ceratocystidaceae</taxon>
        <taxon>Ceratocystis</taxon>
    </lineage>
</organism>
<evidence type="ECO:0000256" key="5">
    <source>
        <dbReference type="ARBA" id="ARBA00022727"/>
    </source>
</evidence>
<evidence type="ECO:0000256" key="4">
    <source>
        <dbReference type="ARBA" id="ARBA00022679"/>
    </source>
</evidence>
<dbReference type="PANTHER" id="PTHR10344">
    <property type="entry name" value="THYMIDYLATE KINASE"/>
    <property type="match status" value="1"/>
</dbReference>
<comment type="similarity">
    <text evidence="2">Belongs to the thymidylate kinase family.</text>
</comment>
<dbReference type="EMBL" id="JAWDJO010000098">
    <property type="protein sequence ID" value="KAL1894073.1"/>
    <property type="molecule type" value="Genomic_DNA"/>
</dbReference>
<dbReference type="CDD" id="cd01672">
    <property type="entry name" value="TMPK"/>
    <property type="match status" value="1"/>
</dbReference>
<protein>
    <recommendedName>
        <fullName evidence="3">dTMP kinase</fullName>
        <ecNumber evidence="3">2.7.4.9</ecNumber>
    </recommendedName>
</protein>
<evidence type="ECO:0000256" key="2">
    <source>
        <dbReference type="ARBA" id="ARBA00009776"/>
    </source>
</evidence>
<gene>
    <name evidence="10" type="primary">CDC8</name>
    <name evidence="10" type="ORF">Cpir12675_003857</name>
</gene>
<proteinExistence type="inferred from homology"/>
<evidence type="ECO:0000256" key="8">
    <source>
        <dbReference type="ARBA" id="ARBA00022840"/>
    </source>
</evidence>
<dbReference type="HAMAP" id="MF_00165">
    <property type="entry name" value="Thymidylate_kinase"/>
    <property type="match status" value="1"/>
</dbReference>
<reference evidence="10 11" key="1">
    <citation type="journal article" date="2024" name="IMA Fungus">
        <title>IMA Genome - F19 : A genome assembly and annotation guide to empower mycologists, including annotated draft genome sequences of Ceratocystis pirilliformis, Diaporthe australafricana, Fusarium ophioides, Paecilomyces lecythidis, and Sporothrix stenoceras.</title>
        <authorList>
            <person name="Aylward J."/>
            <person name="Wilson A.M."/>
            <person name="Visagie C.M."/>
            <person name="Spraker J."/>
            <person name="Barnes I."/>
            <person name="Buitendag C."/>
            <person name="Ceriani C."/>
            <person name="Del Mar Angel L."/>
            <person name="du Plessis D."/>
            <person name="Fuchs T."/>
            <person name="Gasser K."/>
            <person name="Kramer D."/>
            <person name="Li W."/>
            <person name="Munsamy K."/>
            <person name="Piso A."/>
            <person name="Price J.L."/>
            <person name="Sonnekus B."/>
            <person name="Thomas C."/>
            <person name="van der Nest A."/>
            <person name="van Dijk A."/>
            <person name="van Heerden A."/>
            <person name="van Vuuren N."/>
            <person name="Yilmaz N."/>
            <person name="Duong T.A."/>
            <person name="van der Merwe N.A."/>
            <person name="Wingfield M.J."/>
            <person name="Wingfield B.D."/>
        </authorList>
    </citation>
    <scope>NUCLEOTIDE SEQUENCE [LARGE SCALE GENOMIC DNA]</scope>
    <source>
        <strain evidence="10 11">CMW 12675</strain>
    </source>
</reference>
<dbReference type="InterPro" id="IPR018095">
    <property type="entry name" value="Thymidylate_kin_CS"/>
</dbReference>
<evidence type="ECO:0000256" key="3">
    <source>
        <dbReference type="ARBA" id="ARBA00012980"/>
    </source>
</evidence>
<dbReference type="InterPro" id="IPR039430">
    <property type="entry name" value="Thymidylate_kin-like_dom"/>
</dbReference>
<dbReference type="InterPro" id="IPR027417">
    <property type="entry name" value="P-loop_NTPase"/>
</dbReference>
<keyword evidence="5" id="KW-0545">Nucleotide biosynthesis</keyword>
<dbReference type="Pfam" id="PF02223">
    <property type="entry name" value="Thymidylate_kin"/>
    <property type="match status" value="1"/>
</dbReference>
<dbReference type="InterPro" id="IPR018094">
    <property type="entry name" value="Thymidylate_kinase"/>
</dbReference>
<evidence type="ECO:0000259" key="9">
    <source>
        <dbReference type="Pfam" id="PF02223"/>
    </source>
</evidence>
<keyword evidence="11" id="KW-1185">Reference proteome</keyword>
<sequence length="421" mass="45021">MASIDDLAAAAIATSSVSVPVLVPTVNTTTTITPIAESPHASPIPSPLPTKTSTIALTAGEATSSTTTQTFNIGQMTPDDTADVSIATAMTMPEAEVESFPSIVNTSTDALAVDSTSISPAGETALGEAAGIESAAGTSIVTEGTSPDAVNFTPDTSTANTAVRARGSLVVLEGLDRSGKSTQVKLLAQRFLEAGRKTTVMRFPGKSPSDSTLQGNERLTSATDRSTPIGKMIDAYLKNTADMDDHVIHLLFSANRWEAARTITSLLESGTSVLCDRYYYSGVVYSAAKKNPTLSLQWARQPELGLPRPDVVLFLDLDEDKARERGGWGDEVYEKADMQKRVRELFHVLGKGCEDIKDEDVQMEGNDSVKHRPFKQEQEDLEIIDAGAGIEEVSEEIWAKVLARLEARDKISGDNKVRVVS</sequence>
<evidence type="ECO:0000313" key="10">
    <source>
        <dbReference type="EMBL" id="KAL1894073.1"/>
    </source>
</evidence>
<dbReference type="PANTHER" id="PTHR10344:SF1">
    <property type="entry name" value="THYMIDYLATE KINASE"/>
    <property type="match status" value="1"/>
</dbReference>
<keyword evidence="8" id="KW-0067">ATP-binding</keyword>
<dbReference type="EC" id="2.7.4.9" evidence="3"/>
<keyword evidence="6" id="KW-0547">Nucleotide-binding</keyword>